<reference evidence="2" key="1">
    <citation type="journal article" date="2019" name="Int. J. Syst. Evol. Microbiol.">
        <title>The Global Catalogue of Microorganisms (GCM) 10K type strain sequencing project: providing services to taxonomists for standard genome sequencing and annotation.</title>
        <authorList>
            <consortium name="The Broad Institute Genomics Platform"/>
            <consortium name="The Broad Institute Genome Sequencing Center for Infectious Disease"/>
            <person name="Wu L."/>
            <person name="Ma J."/>
        </authorList>
    </citation>
    <scope>NUCLEOTIDE SEQUENCE [LARGE SCALE GENOMIC DNA]</scope>
    <source>
        <strain evidence="2">CGMCC 1.18578</strain>
    </source>
</reference>
<organism evidence="1 2">
    <name type="scientific">Cohnella yongneupensis</name>
    <dbReference type="NCBI Taxonomy" id="425006"/>
    <lineage>
        <taxon>Bacteria</taxon>
        <taxon>Bacillati</taxon>
        <taxon>Bacillota</taxon>
        <taxon>Bacilli</taxon>
        <taxon>Bacillales</taxon>
        <taxon>Paenibacillaceae</taxon>
        <taxon>Cohnella</taxon>
    </lineage>
</organism>
<name>A0ABW0QTV8_9BACL</name>
<sequence length="104" mass="12171">MPKLSEMHLYNQHPWAAPVVPEIDPNEGFYQVQPWQFPDTVLELIKQMFTEVEEFFQARNSPVEACIYEIKEVFGSLDISSFTPHPEVSAIFHKYTELSKDYFA</sequence>
<protein>
    <submittedName>
        <fullName evidence="1">Uncharacterized protein</fullName>
    </submittedName>
</protein>
<comment type="caution">
    <text evidence="1">The sequence shown here is derived from an EMBL/GenBank/DDBJ whole genome shotgun (WGS) entry which is preliminary data.</text>
</comment>
<gene>
    <name evidence="1" type="ORF">ACFPQ4_02925</name>
</gene>
<keyword evidence="2" id="KW-1185">Reference proteome</keyword>
<proteinExistence type="predicted"/>
<evidence type="ECO:0000313" key="1">
    <source>
        <dbReference type="EMBL" id="MFC5528404.1"/>
    </source>
</evidence>
<accession>A0ABW0QTV8</accession>
<dbReference type="Proteomes" id="UP001596108">
    <property type="component" value="Unassembled WGS sequence"/>
</dbReference>
<dbReference type="EMBL" id="JBHSNC010000010">
    <property type="protein sequence ID" value="MFC5528404.1"/>
    <property type="molecule type" value="Genomic_DNA"/>
</dbReference>
<evidence type="ECO:0000313" key="2">
    <source>
        <dbReference type="Proteomes" id="UP001596108"/>
    </source>
</evidence>
<dbReference type="RefSeq" id="WP_378110238.1">
    <property type="nucleotide sequence ID" value="NZ_JBHSNC010000010.1"/>
</dbReference>